<dbReference type="OrthoDB" id="9816810at2"/>
<feature type="compositionally biased region" description="Low complexity" evidence="1">
    <location>
        <begin position="418"/>
        <end position="430"/>
    </location>
</feature>
<feature type="compositionally biased region" description="Basic and acidic residues" evidence="1">
    <location>
        <begin position="341"/>
        <end position="351"/>
    </location>
</feature>
<feature type="compositionally biased region" description="Basic and acidic residues" evidence="1">
    <location>
        <begin position="528"/>
        <end position="544"/>
    </location>
</feature>
<feature type="region of interest" description="Disordered" evidence="1">
    <location>
        <begin position="341"/>
        <end position="682"/>
    </location>
</feature>
<evidence type="ECO:0000313" key="3">
    <source>
        <dbReference type="Proteomes" id="UP000316649"/>
    </source>
</evidence>
<dbReference type="AlphaFoldDB" id="A0A558DQS1"/>
<keyword evidence="3" id="KW-1185">Reference proteome</keyword>
<feature type="compositionally biased region" description="Basic and acidic residues" evidence="1">
    <location>
        <begin position="402"/>
        <end position="417"/>
    </location>
</feature>
<sequence length="1002" mass="109161">MTVPNKRTLLQPLIMLSNLYRWLLALVLLILISQPLTLFAADNIEELRVRQQNALKVLESSYHNRVRSNPALIKPDGTVDTSHPDYQQVLSDYSKDKAQIQSQFNDQDSRGQDLADLQQRYGSNLKTTGSSPKDVRADVDITANNSDVAAQIADEWRARGDDVDYDENLGIYINKTKDTTLWQPPSDTQLAERQKYHDAFSTPGGKQATNVKGAESVRDPEGYVLDNEKKFIHGAEDLESTDINSRSPEAQLKRDMALKTMGKSVSKTADEVGHDSKVINQARQLRNYGDKFETGITPLGATPEQQKSDEKKWIQKADQEIQNTKPIAADQSRKIRDVREAVAKTAEEHSKGRPTSKPAPGEVPENTAQNIRNRNKTLDSANEEARTANTEARKKAGLPKQPEPDKKAIDSQADNRARQAAQKQQEQQQRVTSSERKGQSKNSKWKVTDERQGKTNTKTITSKTSNADGSDTTRTTRTESKRTPSGGTTTQQNRKITEKGADGSSKSTRQKTTGYEGKNTGSATTKTTEMERDASGQVTRRSDSTKTTTTRNNKSGKQISTNEQSTTHQARNSWLPGSTGTTTTESNKHTIVHEQGGQTRKTETGRTTTTDNNTGFKTTTNTQATTNTRKDDEGRETTTRVTTTTTDKPWQKSRTTTGGYERDLKPGGDPNEPEDGKRIGDPTKVNVKIAGGKLFEPIDEANSTAATSTAGRTDSGIEYGGEAKVQVGQYGSSGNWEVTANQRGLHAKVDVNAEVNAIKATATGSAEKKIGNATLGAKVSTTAKLGAEGKGSGELHLGSDRVAGSLEAKVFVGGKAEAAAEASLSWWGIKLTGKAQGEVTAGAGAEAKVDAELSWTKIRLGAKLSATLGLGAGGGTSVEFDATEAITGYDPAALDQQFQAGDSIVRICRDLRSGRLRLPPGVKFSDIRDRLQKNAELFAKHPQLTKDGKKISLVDSLINDLNLKKGKNNTYITAHHKQKDWYCTNRPQIEAPVVLPSIVERK</sequence>
<feature type="compositionally biased region" description="Basic and acidic residues" evidence="1">
    <location>
        <begin position="628"/>
        <end position="638"/>
    </location>
</feature>
<feature type="region of interest" description="Disordered" evidence="1">
    <location>
        <begin position="293"/>
        <end position="313"/>
    </location>
</feature>
<name>A0A558DQS1_9GAMM</name>
<feature type="compositionally biased region" description="Low complexity" evidence="1">
    <location>
        <begin position="545"/>
        <end position="555"/>
    </location>
</feature>
<feature type="compositionally biased region" description="Polar residues" evidence="1">
    <location>
        <begin position="556"/>
        <end position="585"/>
    </location>
</feature>
<feature type="compositionally biased region" description="Basic and acidic residues" evidence="1">
    <location>
        <begin position="383"/>
        <end position="394"/>
    </location>
</feature>
<evidence type="ECO:0000256" key="1">
    <source>
        <dbReference type="SAM" id="MobiDB-lite"/>
    </source>
</evidence>
<comment type="caution">
    <text evidence="2">The sequence shown here is derived from an EMBL/GenBank/DDBJ whole genome shotgun (WGS) entry which is preliminary data.</text>
</comment>
<feature type="compositionally biased region" description="Low complexity" evidence="1">
    <location>
        <begin position="454"/>
        <end position="466"/>
    </location>
</feature>
<dbReference type="EMBL" id="VMNH01000013">
    <property type="protein sequence ID" value="TVO73426.1"/>
    <property type="molecule type" value="Genomic_DNA"/>
</dbReference>
<reference evidence="2 3" key="1">
    <citation type="submission" date="2019-07" db="EMBL/GenBank/DDBJ databases">
        <title>The pathways for chlorine oxyanion respiration interact through the shared metabolite chlorate.</title>
        <authorList>
            <person name="Barnum T.P."/>
            <person name="Cheng Y."/>
            <person name="Hill K.A."/>
            <person name="Lucas L.N."/>
            <person name="Carlson H.K."/>
            <person name="Coates J.D."/>
        </authorList>
    </citation>
    <scope>NUCLEOTIDE SEQUENCE [LARGE SCALE GENOMIC DNA]</scope>
    <source>
        <strain evidence="2 3">BK-1</strain>
    </source>
</reference>
<feature type="compositionally biased region" description="Polar residues" evidence="1">
    <location>
        <begin position="504"/>
        <end position="527"/>
    </location>
</feature>
<protein>
    <submittedName>
        <fullName evidence="2">Uncharacterized protein</fullName>
    </submittedName>
</protein>
<feature type="compositionally biased region" description="Polar residues" evidence="1">
    <location>
        <begin position="483"/>
        <end position="494"/>
    </location>
</feature>
<proteinExistence type="predicted"/>
<accession>A0A558DQS1</accession>
<evidence type="ECO:0000313" key="2">
    <source>
        <dbReference type="EMBL" id="TVO73426.1"/>
    </source>
</evidence>
<feature type="compositionally biased region" description="Low complexity" evidence="1">
    <location>
        <begin position="595"/>
        <end position="627"/>
    </location>
</feature>
<dbReference type="Proteomes" id="UP000316649">
    <property type="component" value="Unassembled WGS sequence"/>
</dbReference>
<organism evidence="2 3">
    <name type="scientific">Sedimenticola selenatireducens</name>
    <dbReference type="NCBI Taxonomy" id="191960"/>
    <lineage>
        <taxon>Bacteria</taxon>
        <taxon>Pseudomonadati</taxon>
        <taxon>Pseudomonadota</taxon>
        <taxon>Gammaproteobacteria</taxon>
        <taxon>Chromatiales</taxon>
        <taxon>Sedimenticolaceae</taxon>
        <taxon>Sedimenticola</taxon>
    </lineage>
</organism>
<dbReference type="RefSeq" id="WP_144359148.1">
    <property type="nucleotide sequence ID" value="NZ_VMNH01000013.1"/>
</dbReference>
<gene>
    <name evidence="2" type="ORF">FHP88_11090</name>
</gene>